<evidence type="ECO:0000256" key="1">
    <source>
        <dbReference type="SAM" id="MobiDB-lite"/>
    </source>
</evidence>
<evidence type="ECO:0000313" key="3">
    <source>
        <dbReference type="Proteomes" id="UP000673691"/>
    </source>
</evidence>
<keyword evidence="3" id="KW-1185">Reference proteome</keyword>
<dbReference type="OrthoDB" id="6513042at2759"/>
<reference evidence="2 3" key="1">
    <citation type="journal article" name="Sci. Rep.">
        <title>Genome-scale phylogenetic analyses confirm Olpidium as the closest living zoosporic fungus to the non-flagellated, terrestrial fungi.</title>
        <authorList>
            <person name="Chang Y."/>
            <person name="Rochon D."/>
            <person name="Sekimoto S."/>
            <person name="Wang Y."/>
            <person name="Chovatia M."/>
            <person name="Sandor L."/>
            <person name="Salamov A."/>
            <person name="Grigoriev I.V."/>
            <person name="Stajich J.E."/>
            <person name="Spatafora J.W."/>
        </authorList>
    </citation>
    <scope>NUCLEOTIDE SEQUENCE [LARGE SCALE GENOMIC DNA]</scope>
    <source>
        <strain evidence="2">S191</strain>
    </source>
</reference>
<dbReference type="InterPro" id="IPR027417">
    <property type="entry name" value="P-loop_NTPase"/>
</dbReference>
<dbReference type="Proteomes" id="UP000673691">
    <property type="component" value="Unassembled WGS sequence"/>
</dbReference>
<accession>A0A8H8DI49</accession>
<dbReference type="AlphaFoldDB" id="A0A8H8DI49"/>
<protein>
    <submittedName>
        <fullName evidence="2">Uncharacterized protein</fullName>
    </submittedName>
</protein>
<dbReference type="Gene3D" id="3.40.50.300">
    <property type="entry name" value="P-loop containing nucleotide triphosphate hydrolases"/>
    <property type="match status" value="1"/>
</dbReference>
<evidence type="ECO:0000313" key="2">
    <source>
        <dbReference type="EMBL" id="KAG5459141.1"/>
    </source>
</evidence>
<gene>
    <name evidence="2" type="ORF">BJ554DRAFT_493</name>
</gene>
<proteinExistence type="predicted"/>
<name>A0A8H8DI49_9FUNG</name>
<sequence length="302" mass="32655">MCAQSAVLARTIQEYSKRKFEGDVVPGKVTVSREGELHLRNDRYVTRIRGGDSVLIQTATGDILKGRAQRAHGKTVCIRLQDQSAAAISASPVDPDGVDFLSSAAYDDPSSRRSNTSGRGERRKRSSKEKTCEIEVVSVDVEVGQLASNADMARDCFAKDLLTGAKTSLTPMIEMFFGDAPVFKAAKEKLKNCGLYRLPMPPSCSATAAADAAAASLRKRQIKQELLACAQCGRLNQSQYGAANAITVSNAPVVLIQGPPGSGKSIWLNFDPNGALLVKLLNDARFIITTITWCRYDIEQAR</sequence>
<feature type="region of interest" description="Disordered" evidence="1">
    <location>
        <begin position="101"/>
        <end position="129"/>
    </location>
</feature>
<comment type="caution">
    <text evidence="2">The sequence shown here is derived from an EMBL/GenBank/DDBJ whole genome shotgun (WGS) entry which is preliminary data.</text>
</comment>
<organism evidence="2 3">
    <name type="scientific">Olpidium bornovanus</name>
    <dbReference type="NCBI Taxonomy" id="278681"/>
    <lineage>
        <taxon>Eukaryota</taxon>
        <taxon>Fungi</taxon>
        <taxon>Fungi incertae sedis</taxon>
        <taxon>Olpidiomycota</taxon>
        <taxon>Olpidiomycotina</taxon>
        <taxon>Olpidiomycetes</taxon>
        <taxon>Olpidiales</taxon>
        <taxon>Olpidiaceae</taxon>
        <taxon>Olpidium</taxon>
    </lineage>
</organism>
<dbReference type="EMBL" id="JAEFCI010007306">
    <property type="protein sequence ID" value="KAG5459141.1"/>
    <property type="molecule type" value="Genomic_DNA"/>
</dbReference>